<dbReference type="Proteomes" id="UP000078287">
    <property type="component" value="Unassembled WGS sequence"/>
</dbReference>
<accession>A0A178MAU4</accession>
<keyword evidence="2" id="KW-1185">Reference proteome</keyword>
<organism evidence="1 2">
    <name type="scientific">Chloroflexus islandicus</name>
    <dbReference type="NCBI Taxonomy" id="1707952"/>
    <lineage>
        <taxon>Bacteria</taxon>
        <taxon>Bacillati</taxon>
        <taxon>Chloroflexota</taxon>
        <taxon>Chloroflexia</taxon>
        <taxon>Chloroflexales</taxon>
        <taxon>Chloroflexineae</taxon>
        <taxon>Chloroflexaceae</taxon>
        <taxon>Chloroflexus</taxon>
    </lineage>
</organism>
<reference evidence="1 2" key="1">
    <citation type="submission" date="2016-04" db="EMBL/GenBank/DDBJ databases">
        <title>Chloroflexus islandicus sp. nov., a thermophilic filamentous anoxygenic phototrophic bacterium from geyser Strokkur (Iceland).</title>
        <authorList>
            <person name="Gaisin V.A."/>
            <person name="Kalashnikov A.M."/>
            <person name="Sukhacheva M.V."/>
            <person name="Grouzdev D.S."/>
            <person name="Ivanov T.M."/>
            <person name="Kuznetsov B."/>
            <person name="Gorlenko V.M."/>
        </authorList>
    </citation>
    <scope>NUCLEOTIDE SEQUENCE [LARGE SCALE GENOMIC DNA]</scope>
    <source>
        <strain evidence="2">isl-2</strain>
    </source>
</reference>
<evidence type="ECO:0000313" key="1">
    <source>
        <dbReference type="EMBL" id="OAN45901.1"/>
    </source>
</evidence>
<name>A0A178MAU4_9CHLR</name>
<gene>
    <name evidence="1" type="ORF">A6A03_13680</name>
</gene>
<dbReference type="EMBL" id="LWQS01000050">
    <property type="protein sequence ID" value="OAN45901.1"/>
    <property type="molecule type" value="Genomic_DNA"/>
</dbReference>
<comment type="caution">
    <text evidence="1">The sequence shown here is derived from an EMBL/GenBank/DDBJ whole genome shotgun (WGS) entry which is preliminary data.</text>
</comment>
<proteinExistence type="predicted"/>
<protein>
    <submittedName>
        <fullName evidence="1">Uncharacterized protein</fullName>
    </submittedName>
</protein>
<evidence type="ECO:0000313" key="2">
    <source>
        <dbReference type="Proteomes" id="UP000078287"/>
    </source>
</evidence>
<sequence length="68" mass="7701">MSRIAYPRTGTKKPPAGREVQSCILSRGFVTIPSLNTFAPPANKAKEEYEYEEDKAYKVSGHRFVYFA</sequence>
<dbReference type="AlphaFoldDB" id="A0A178MAU4"/>